<evidence type="ECO:0000313" key="2">
    <source>
        <dbReference type="EMBL" id="RXN24637.1"/>
    </source>
</evidence>
<gene>
    <name evidence="2" type="ORF">ROHU_006043</name>
</gene>
<reference evidence="2 3" key="1">
    <citation type="submission" date="2018-03" db="EMBL/GenBank/DDBJ databases">
        <title>Draft genome sequence of Rohu Carp (Labeo rohita).</title>
        <authorList>
            <person name="Das P."/>
            <person name="Kushwaha B."/>
            <person name="Joshi C.G."/>
            <person name="Kumar D."/>
            <person name="Nagpure N.S."/>
            <person name="Sahoo L."/>
            <person name="Das S.P."/>
            <person name="Bit A."/>
            <person name="Patnaik S."/>
            <person name="Meher P.K."/>
            <person name="Jayasankar P."/>
            <person name="Koringa P.G."/>
            <person name="Patel N.V."/>
            <person name="Hinsu A.T."/>
            <person name="Kumar R."/>
            <person name="Pandey M."/>
            <person name="Agarwal S."/>
            <person name="Srivastava S."/>
            <person name="Singh M."/>
            <person name="Iquebal M.A."/>
            <person name="Jaiswal S."/>
            <person name="Angadi U.B."/>
            <person name="Kumar N."/>
            <person name="Raza M."/>
            <person name="Shah T.M."/>
            <person name="Rai A."/>
            <person name="Jena J.K."/>
        </authorList>
    </citation>
    <scope>NUCLEOTIDE SEQUENCE [LARGE SCALE GENOMIC DNA]</scope>
    <source>
        <strain evidence="2">DASCIFA01</strain>
        <tissue evidence="2">Testis</tissue>
    </source>
</reference>
<name>A0A498N7P2_LABRO</name>
<sequence length="196" mass="21129">MTYPGWSSEVEHRDPTREALRRPEVESALAAPHQPGSRVGQRMCEKARWCPLTTHCCLLVKREGEGSGKVSATRLTPSTVPSCDPEMEEIALLLKMWVPLGSEEPAAEQKQKETKDCPPGPPPGEEVVPTPSPGEQILPSLGRLSQGRLLLCLPPGLARGWMGWALPLRPATCRLGGGCCLGWAGAGVATRGRPQR</sequence>
<feature type="compositionally biased region" description="Basic and acidic residues" evidence="1">
    <location>
        <begin position="107"/>
        <end position="116"/>
    </location>
</feature>
<feature type="region of interest" description="Disordered" evidence="1">
    <location>
        <begin position="1"/>
        <end position="40"/>
    </location>
</feature>
<accession>A0A498N7P2</accession>
<protein>
    <submittedName>
        <fullName evidence="2">Uncharacterized protein</fullName>
    </submittedName>
</protein>
<dbReference type="EMBL" id="QBIY01012524">
    <property type="protein sequence ID" value="RXN24637.1"/>
    <property type="molecule type" value="Genomic_DNA"/>
</dbReference>
<dbReference type="Proteomes" id="UP000290572">
    <property type="component" value="Unassembled WGS sequence"/>
</dbReference>
<organism evidence="2 3">
    <name type="scientific">Labeo rohita</name>
    <name type="common">Indian major carp</name>
    <name type="synonym">Cyprinus rohita</name>
    <dbReference type="NCBI Taxonomy" id="84645"/>
    <lineage>
        <taxon>Eukaryota</taxon>
        <taxon>Metazoa</taxon>
        <taxon>Chordata</taxon>
        <taxon>Craniata</taxon>
        <taxon>Vertebrata</taxon>
        <taxon>Euteleostomi</taxon>
        <taxon>Actinopterygii</taxon>
        <taxon>Neopterygii</taxon>
        <taxon>Teleostei</taxon>
        <taxon>Ostariophysi</taxon>
        <taxon>Cypriniformes</taxon>
        <taxon>Cyprinidae</taxon>
        <taxon>Labeoninae</taxon>
        <taxon>Labeonini</taxon>
        <taxon>Labeo</taxon>
    </lineage>
</organism>
<evidence type="ECO:0000256" key="1">
    <source>
        <dbReference type="SAM" id="MobiDB-lite"/>
    </source>
</evidence>
<comment type="caution">
    <text evidence="2">The sequence shown here is derived from an EMBL/GenBank/DDBJ whole genome shotgun (WGS) entry which is preliminary data.</text>
</comment>
<dbReference type="AlphaFoldDB" id="A0A498N7P2"/>
<feature type="region of interest" description="Disordered" evidence="1">
    <location>
        <begin position="104"/>
        <end position="129"/>
    </location>
</feature>
<proteinExistence type="predicted"/>
<feature type="compositionally biased region" description="Basic and acidic residues" evidence="1">
    <location>
        <begin position="9"/>
        <end position="25"/>
    </location>
</feature>
<keyword evidence="3" id="KW-1185">Reference proteome</keyword>
<evidence type="ECO:0000313" key="3">
    <source>
        <dbReference type="Proteomes" id="UP000290572"/>
    </source>
</evidence>